<accession>A0A2K3QNG5</accession>
<dbReference type="Pfam" id="PF13826">
    <property type="entry name" value="Monooxy_af470-like"/>
    <property type="match status" value="1"/>
</dbReference>
<comment type="caution">
    <text evidence="2">The sequence shown here is derived from an EMBL/GenBank/DDBJ whole genome shotgun (WGS) entry which is preliminary data.</text>
</comment>
<dbReference type="STRING" id="45235.A0A2K3QNG5"/>
<evidence type="ECO:0000313" key="3">
    <source>
        <dbReference type="Proteomes" id="UP000236621"/>
    </source>
</evidence>
<feature type="transmembrane region" description="Helical" evidence="1">
    <location>
        <begin position="51"/>
        <end position="81"/>
    </location>
</feature>
<sequence length="320" mass="35730">MMDFRRIVVPSSDFRSQSQQDARKVTQHTESLFTGAMSAQIFRDNFKLTTWLALGAFVQALISFLLSPIYAAAPVSLLIAYRFIRAILMHKGIIHNSQMDGVLMGKFSVQVPSKDGAPPKQASEQDLAVIILAARSNHALGIFGPGYRDVSNYINAMVADLWDNADGYGCKCSAHPSTLPFSEHPAEAWIAVLGQTTWVAANERYSNNQVMVLCYFRSMEDLNSYAHGPLHRKAWAWWNGITATHPHISIMHEVYNAPRNHWENIFINNHLTGIAGTQATVNVDNHRVRPLVDASRGSLRTQMGRFCRGDGKENEVYGPE</sequence>
<name>A0A2K3QNG5_9HYPO</name>
<evidence type="ECO:0000256" key="1">
    <source>
        <dbReference type="SAM" id="Phobius"/>
    </source>
</evidence>
<keyword evidence="1" id="KW-0812">Transmembrane</keyword>
<dbReference type="InterPro" id="IPR025444">
    <property type="entry name" value="Monooxy_af470"/>
</dbReference>
<dbReference type="OrthoDB" id="3202396at2759"/>
<dbReference type="Proteomes" id="UP000236621">
    <property type="component" value="Unassembled WGS sequence"/>
</dbReference>
<gene>
    <name evidence="2" type="ORF">TCAP_01017</name>
</gene>
<feature type="non-terminal residue" evidence="2">
    <location>
        <position position="320"/>
    </location>
</feature>
<dbReference type="InterPro" id="IPR011008">
    <property type="entry name" value="Dimeric_a/b-barrel"/>
</dbReference>
<dbReference type="AlphaFoldDB" id="A0A2K3QNG5"/>
<organism evidence="2 3">
    <name type="scientific">Tolypocladium capitatum</name>
    <dbReference type="NCBI Taxonomy" id="45235"/>
    <lineage>
        <taxon>Eukaryota</taxon>
        <taxon>Fungi</taxon>
        <taxon>Dikarya</taxon>
        <taxon>Ascomycota</taxon>
        <taxon>Pezizomycotina</taxon>
        <taxon>Sordariomycetes</taxon>
        <taxon>Hypocreomycetidae</taxon>
        <taxon>Hypocreales</taxon>
        <taxon>Ophiocordycipitaceae</taxon>
        <taxon>Tolypocladium</taxon>
    </lineage>
</organism>
<dbReference type="EMBL" id="NRSZ01000157">
    <property type="protein sequence ID" value="PNY29082.1"/>
    <property type="molecule type" value="Genomic_DNA"/>
</dbReference>
<reference evidence="2 3" key="1">
    <citation type="submission" date="2017-08" db="EMBL/GenBank/DDBJ databases">
        <title>Harnessing the power of phylogenomics to disentangle the directionality and signatures of interkingdom host jumping in the parasitic fungal genus Tolypocladium.</title>
        <authorList>
            <person name="Quandt C.A."/>
            <person name="Patterson W."/>
            <person name="Spatafora J.W."/>
        </authorList>
    </citation>
    <scope>NUCLEOTIDE SEQUENCE [LARGE SCALE GENOMIC DNA]</scope>
    <source>
        <strain evidence="2 3">CBS 113982</strain>
    </source>
</reference>
<evidence type="ECO:0008006" key="4">
    <source>
        <dbReference type="Google" id="ProtNLM"/>
    </source>
</evidence>
<evidence type="ECO:0000313" key="2">
    <source>
        <dbReference type="EMBL" id="PNY29082.1"/>
    </source>
</evidence>
<dbReference type="SUPFAM" id="SSF54909">
    <property type="entry name" value="Dimeric alpha+beta barrel"/>
    <property type="match status" value="1"/>
</dbReference>
<keyword evidence="3" id="KW-1185">Reference proteome</keyword>
<proteinExistence type="predicted"/>
<keyword evidence="1" id="KW-1133">Transmembrane helix</keyword>
<protein>
    <recommendedName>
        <fullName evidence="4">Monooxygenase</fullName>
    </recommendedName>
</protein>
<keyword evidence="1" id="KW-0472">Membrane</keyword>